<dbReference type="Proteomes" id="UP000187012">
    <property type="component" value="Unassembled WGS sequence"/>
</dbReference>
<dbReference type="SUPFAM" id="SSF48403">
    <property type="entry name" value="Ankyrin repeat"/>
    <property type="match status" value="1"/>
</dbReference>
<organism evidence="5 6">
    <name type="scientific">Paraburkholderia ribeironis</name>
    <dbReference type="NCBI Taxonomy" id="1247936"/>
    <lineage>
        <taxon>Bacteria</taxon>
        <taxon>Pseudomonadati</taxon>
        <taxon>Pseudomonadota</taxon>
        <taxon>Betaproteobacteria</taxon>
        <taxon>Burkholderiales</taxon>
        <taxon>Burkholderiaceae</taxon>
        <taxon>Paraburkholderia</taxon>
    </lineage>
</organism>
<feature type="repeat" description="ANK" evidence="3">
    <location>
        <begin position="51"/>
        <end position="83"/>
    </location>
</feature>
<feature type="compositionally biased region" description="Basic and acidic residues" evidence="4">
    <location>
        <begin position="8"/>
        <end position="25"/>
    </location>
</feature>
<feature type="region of interest" description="Disordered" evidence="4">
    <location>
        <begin position="182"/>
        <end position="206"/>
    </location>
</feature>
<dbReference type="RefSeq" id="WP_094781197.1">
    <property type="nucleotide sequence ID" value="NZ_CYGX02000044.1"/>
</dbReference>
<evidence type="ECO:0000256" key="4">
    <source>
        <dbReference type="SAM" id="MobiDB-lite"/>
    </source>
</evidence>
<dbReference type="InterPro" id="IPR002110">
    <property type="entry name" value="Ankyrin_rpt"/>
</dbReference>
<proteinExistence type="predicted"/>
<dbReference type="STRING" id="1247936.BN2475_440063"/>
<evidence type="ECO:0000313" key="6">
    <source>
        <dbReference type="Proteomes" id="UP000187012"/>
    </source>
</evidence>
<dbReference type="OrthoDB" id="9811849at2"/>
<dbReference type="PANTHER" id="PTHR24166">
    <property type="entry name" value="ROLLING PEBBLES, ISOFORM B"/>
    <property type="match status" value="1"/>
</dbReference>
<evidence type="ECO:0000313" key="5">
    <source>
        <dbReference type="EMBL" id="SIT43637.1"/>
    </source>
</evidence>
<keyword evidence="1" id="KW-0677">Repeat</keyword>
<protein>
    <submittedName>
        <fullName evidence="5">Ankyrin</fullName>
    </submittedName>
</protein>
<evidence type="ECO:0000256" key="2">
    <source>
        <dbReference type="ARBA" id="ARBA00023043"/>
    </source>
</evidence>
<evidence type="ECO:0000256" key="3">
    <source>
        <dbReference type="PROSITE-ProRule" id="PRU00023"/>
    </source>
</evidence>
<dbReference type="SMART" id="SM00248">
    <property type="entry name" value="ANK"/>
    <property type="match status" value="3"/>
</dbReference>
<keyword evidence="2 3" id="KW-0040">ANK repeat</keyword>
<dbReference type="Pfam" id="PF12796">
    <property type="entry name" value="Ank_2"/>
    <property type="match status" value="1"/>
</dbReference>
<dbReference type="InterPro" id="IPR036770">
    <property type="entry name" value="Ankyrin_rpt-contain_sf"/>
</dbReference>
<dbReference type="PANTHER" id="PTHR24166:SF48">
    <property type="entry name" value="PROTEIN VAPYRIN"/>
    <property type="match status" value="1"/>
</dbReference>
<dbReference type="EMBL" id="CYGX02000044">
    <property type="protein sequence ID" value="SIT43637.1"/>
    <property type="molecule type" value="Genomic_DNA"/>
</dbReference>
<evidence type="ECO:0000256" key="1">
    <source>
        <dbReference type="ARBA" id="ARBA00022737"/>
    </source>
</evidence>
<dbReference type="Gene3D" id="1.25.40.20">
    <property type="entry name" value="Ankyrin repeat-containing domain"/>
    <property type="match status" value="1"/>
</dbReference>
<accession>A0A1N7S9J5</accession>
<dbReference type="PROSITE" id="PS50297">
    <property type="entry name" value="ANK_REP_REGION"/>
    <property type="match status" value="1"/>
</dbReference>
<dbReference type="AlphaFoldDB" id="A0A1N7S9J5"/>
<reference evidence="5 6" key="1">
    <citation type="submission" date="2016-12" db="EMBL/GenBank/DDBJ databases">
        <authorList>
            <person name="Song W.-J."/>
            <person name="Kurnit D.M."/>
        </authorList>
    </citation>
    <scope>NUCLEOTIDE SEQUENCE [LARGE SCALE GENOMIC DNA]</scope>
    <source>
        <strain evidence="5 6">STM7296</strain>
    </source>
</reference>
<name>A0A1N7S9J5_9BURK</name>
<feature type="region of interest" description="Disordered" evidence="4">
    <location>
        <begin position="1"/>
        <end position="26"/>
    </location>
</feature>
<dbReference type="InterPro" id="IPR050889">
    <property type="entry name" value="Dendritic_Spine_Reg/Scaffold"/>
</dbReference>
<gene>
    <name evidence="5" type="ORF">BN2475_440063</name>
</gene>
<dbReference type="PROSITE" id="PS50088">
    <property type="entry name" value="ANK_REPEAT"/>
    <property type="match status" value="1"/>
</dbReference>
<sequence>MSLVTDTVPHESASRSDTPRADADRQTPACSAVAKWLSAHDFPDTQSRSIHGMTPLMLAALHGEDHIVAALLDEGACVGALDDGGNHALWYACLGGAPAPILRLIGAGLDIDHANGNDITCLMQAAASGRVEVMWLLMSLGASDSLVAPDGRNAFDMAADFGLQLFLTVGQLREAKRGSLRAADRHSAELTQPGTAGSVLPDSAPR</sequence>
<keyword evidence="6" id="KW-1185">Reference proteome</keyword>